<protein>
    <submittedName>
        <fullName evidence="1">Uncharacterized protein</fullName>
    </submittedName>
</protein>
<organism evidence="1">
    <name type="scientific">Akkermansia muciniphila</name>
    <dbReference type="NCBI Taxonomy" id="239935"/>
    <lineage>
        <taxon>Bacteria</taxon>
        <taxon>Pseudomonadati</taxon>
        <taxon>Verrucomicrobiota</taxon>
        <taxon>Verrucomicrobiia</taxon>
        <taxon>Verrucomicrobiales</taxon>
        <taxon>Akkermansiaceae</taxon>
        <taxon>Akkermansia</taxon>
    </lineage>
</organism>
<sequence>MKQKCSFIPVPLSFQLVIIKIREAIGSVGSHR</sequence>
<gene>
    <name evidence="1" type="ORF">AMLFYP55_00263</name>
</gene>
<proteinExistence type="predicted"/>
<dbReference type="AlphaFoldDB" id="A0A6N2R8M7"/>
<evidence type="ECO:0000313" key="1">
    <source>
        <dbReference type="EMBL" id="VYS76629.1"/>
    </source>
</evidence>
<dbReference type="EMBL" id="CACRSS010000001">
    <property type="protein sequence ID" value="VYS76629.1"/>
    <property type="molecule type" value="Genomic_DNA"/>
</dbReference>
<reference evidence="1" key="1">
    <citation type="submission" date="2019-11" db="EMBL/GenBank/DDBJ databases">
        <authorList>
            <person name="Feng L."/>
        </authorList>
    </citation>
    <scope>NUCLEOTIDE SEQUENCE</scope>
    <source>
        <strain evidence="1">AMuciniphilaLFYP55</strain>
    </source>
</reference>
<accession>A0A6N2R8M7</accession>
<name>A0A6N2R8M7_9BACT</name>